<dbReference type="EC" id="3.1.26.4" evidence="5"/>
<dbReference type="InterPro" id="IPR024567">
    <property type="entry name" value="RNase_HII/HIII_dom"/>
</dbReference>
<evidence type="ECO:0000259" key="11">
    <source>
        <dbReference type="PROSITE" id="PS51975"/>
    </source>
</evidence>
<dbReference type="GO" id="GO:0004523">
    <property type="term" value="F:RNA-DNA hybrid ribonuclease activity"/>
    <property type="evidence" value="ECO:0007669"/>
    <property type="project" value="UniProtKB-EC"/>
</dbReference>
<dbReference type="GO" id="GO:0043137">
    <property type="term" value="P:DNA replication, removal of RNA primer"/>
    <property type="evidence" value="ECO:0007669"/>
    <property type="project" value="TreeGrafter"/>
</dbReference>
<evidence type="ECO:0000313" key="12">
    <source>
        <dbReference type="EMBL" id="SVB42955.1"/>
    </source>
</evidence>
<dbReference type="PANTHER" id="PTHR10954:SF18">
    <property type="entry name" value="RIBONUCLEASE HII"/>
    <property type="match status" value="1"/>
</dbReference>
<dbReference type="PANTHER" id="PTHR10954">
    <property type="entry name" value="RIBONUCLEASE H2 SUBUNIT A"/>
    <property type="match status" value="1"/>
</dbReference>
<comment type="cofactor">
    <cofactor evidence="2">
        <name>Mn(2+)</name>
        <dbReference type="ChEBI" id="CHEBI:29035"/>
    </cofactor>
</comment>
<feature type="non-terminal residue" evidence="12">
    <location>
        <position position="99"/>
    </location>
</feature>
<evidence type="ECO:0000256" key="7">
    <source>
        <dbReference type="ARBA" id="ARBA00022722"/>
    </source>
</evidence>
<keyword evidence="10" id="KW-0378">Hydrolase</keyword>
<dbReference type="SUPFAM" id="SSF53098">
    <property type="entry name" value="Ribonuclease H-like"/>
    <property type="match status" value="1"/>
</dbReference>
<dbReference type="InterPro" id="IPR001352">
    <property type="entry name" value="RNase_HII/HIII"/>
</dbReference>
<keyword evidence="9" id="KW-0255">Endonuclease</keyword>
<dbReference type="GO" id="GO:0046872">
    <property type="term" value="F:metal ion binding"/>
    <property type="evidence" value="ECO:0007669"/>
    <property type="project" value="UniProtKB-KW"/>
</dbReference>
<evidence type="ECO:0000256" key="5">
    <source>
        <dbReference type="ARBA" id="ARBA00012180"/>
    </source>
</evidence>
<comment type="catalytic activity">
    <reaction evidence="1">
        <text>Endonucleolytic cleavage to 5'-phosphomonoester.</text>
        <dbReference type="EC" id="3.1.26.4"/>
    </reaction>
</comment>
<dbReference type="Pfam" id="PF01351">
    <property type="entry name" value="RNase_HII"/>
    <property type="match status" value="1"/>
</dbReference>
<reference evidence="12" key="1">
    <citation type="submission" date="2018-05" db="EMBL/GenBank/DDBJ databases">
        <authorList>
            <person name="Lanie J.A."/>
            <person name="Ng W.-L."/>
            <person name="Kazmierczak K.M."/>
            <person name="Andrzejewski T.M."/>
            <person name="Davidsen T.M."/>
            <person name="Wayne K.J."/>
            <person name="Tettelin H."/>
            <person name="Glass J.I."/>
            <person name="Rusch D."/>
            <person name="Podicherti R."/>
            <person name="Tsui H.-C.T."/>
            <person name="Winkler M.E."/>
        </authorList>
    </citation>
    <scope>NUCLEOTIDE SEQUENCE</scope>
</reference>
<dbReference type="PROSITE" id="PS51975">
    <property type="entry name" value="RNASE_H_2"/>
    <property type="match status" value="1"/>
</dbReference>
<keyword evidence="6" id="KW-0963">Cytoplasm</keyword>
<dbReference type="GO" id="GO:0032299">
    <property type="term" value="C:ribonuclease H2 complex"/>
    <property type="evidence" value="ECO:0007669"/>
    <property type="project" value="TreeGrafter"/>
</dbReference>
<proteinExistence type="predicted"/>
<evidence type="ECO:0000256" key="4">
    <source>
        <dbReference type="ARBA" id="ARBA00004496"/>
    </source>
</evidence>
<evidence type="ECO:0000256" key="2">
    <source>
        <dbReference type="ARBA" id="ARBA00001936"/>
    </source>
</evidence>
<dbReference type="Gene3D" id="3.30.420.10">
    <property type="entry name" value="Ribonuclease H-like superfamily/Ribonuclease H"/>
    <property type="match status" value="1"/>
</dbReference>
<comment type="cofactor">
    <cofactor evidence="3">
        <name>Mg(2+)</name>
        <dbReference type="ChEBI" id="CHEBI:18420"/>
    </cofactor>
</comment>
<evidence type="ECO:0000256" key="6">
    <source>
        <dbReference type="ARBA" id="ARBA00022490"/>
    </source>
</evidence>
<evidence type="ECO:0000256" key="1">
    <source>
        <dbReference type="ARBA" id="ARBA00000077"/>
    </source>
</evidence>
<accession>A0A382DXH9</accession>
<keyword evidence="8" id="KW-0479">Metal-binding</keyword>
<gene>
    <name evidence="12" type="ORF">METZ01_LOCUS195809</name>
</gene>
<dbReference type="InterPro" id="IPR012337">
    <property type="entry name" value="RNaseH-like_sf"/>
</dbReference>
<dbReference type="GO" id="GO:0003723">
    <property type="term" value="F:RNA binding"/>
    <property type="evidence" value="ECO:0007669"/>
    <property type="project" value="InterPro"/>
</dbReference>
<dbReference type="InterPro" id="IPR036397">
    <property type="entry name" value="RNaseH_sf"/>
</dbReference>
<name>A0A382DXH9_9ZZZZ</name>
<dbReference type="GO" id="GO:0006298">
    <property type="term" value="P:mismatch repair"/>
    <property type="evidence" value="ECO:0007669"/>
    <property type="project" value="TreeGrafter"/>
</dbReference>
<keyword evidence="7" id="KW-0540">Nuclease</keyword>
<sequence>MVNFEIEKSYTGPVIGLDEVGRGPLAGPVISCGCIFTDYDYLQDKLKFIDDSKKITSKKRKLAFNHLLKLIKKNLLIYKLGMATVKEIDEMNILEATKL</sequence>
<evidence type="ECO:0000256" key="3">
    <source>
        <dbReference type="ARBA" id="ARBA00001946"/>
    </source>
</evidence>
<organism evidence="12">
    <name type="scientific">marine metagenome</name>
    <dbReference type="NCBI Taxonomy" id="408172"/>
    <lineage>
        <taxon>unclassified sequences</taxon>
        <taxon>metagenomes</taxon>
        <taxon>ecological metagenomes</taxon>
    </lineage>
</organism>
<protein>
    <recommendedName>
        <fullName evidence="5">ribonuclease H</fullName>
        <ecNumber evidence="5">3.1.26.4</ecNumber>
    </recommendedName>
</protein>
<evidence type="ECO:0000256" key="8">
    <source>
        <dbReference type="ARBA" id="ARBA00022723"/>
    </source>
</evidence>
<comment type="subcellular location">
    <subcellularLocation>
        <location evidence="4">Cytoplasm</location>
    </subcellularLocation>
</comment>
<dbReference type="AlphaFoldDB" id="A0A382DXH9"/>
<evidence type="ECO:0000256" key="9">
    <source>
        <dbReference type="ARBA" id="ARBA00022759"/>
    </source>
</evidence>
<feature type="domain" description="RNase H type-2" evidence="11">
    <location>
        <begin position="12"/>
        <end position="99"/>
    </location>
</feature>
<dbReference type="GO" id="GO:0005737">
    <property type="term" value="C:cytoplasm"/>
    <property type="evidence" value="ECO:0007669"/>
    <property type="project" value="UniProtKB-SubCell"/>
</dbReference>
<dbReference type="EMBL" id="UINC01041544">
    <property type="protein sequence ID" value="SVB42955.1"/>
    <property type="molecule type" value="Genomic_DNA"/>
</dbReference>
<evidence type="ECO:0000256" key="10">
    <source>
        <dbReference type="ARBA" id="ARBA00022801"/>
    </source>
</evidence>